<dbReference type="VEuPathDB" id="FungiDB:SCHCODRAFT_02506767"/>
<accession>D8Q7E4</accession>
<dbReference type="RefSeq" id="XP_003031307.1">
    <property type="nucleotide sequence ID" value="XM_003031261.1"/>
</dbReference>
<evidence type="ECO:0000313" key="2">
    <source>
        <dbReference type="EMBL" id="EFI96404.1"/>
    </source>
</evidence>
<evidence type="ECO:0000256" key="1">
    <source>
        <dbReference type="SAM" id="MobiDB-lite"/>
    </source>
</evidence>
<feature type="compositionally biased region" description="Acidic residues" evidence="1">
    <location>
        <begin position="181"/>
        <end position="198"/>
    </location>
</feature>
<dbReference type="OrthoDB" id="3050185at2759"/>
<organism evidence="3">
    <name type="scientific">Schizophyllum commune (strain H4-8 / FGSC 9210)</name>
    <name type="common">Split gill fungus</name>
    <dbReference type="NCBI Taxonomy" id="578458"/>
    <lineage>
        <taxon>Eukaryota</taxon>
        <taxon>Fungi</taxon>
        <taxon>Dikarya</taxon>
        <taxon>Basidiomycota</taxon>
        <taxon>Agaricomycotina</taxon>
        <taxon>Agaricomycetes</taxon>
        <taxon>Agaricomycetidae</taxon>
        <taxon>Agaricales</taxon>
        <taxon>Schizophyllaceae</taxon>
        <taxon>Schizophyllum</taxon>
    </lineage>
</organism>
<dbReference type="EMBL" id="GL377307">
    <property type="protein sequence ID" value="EFI96404.1"/>
    <property type="molecule type" value="Genomic_DNA"/>
</dbReference>
<dbReference type="AlphaFoldDB" id="D8Q7E4"/>
<reference evidence="2 3" key="1">
    <citation type="journal article" date="2010" name="Nat. Biotechnol.">
        <title>Genome sequence of the model mushroom Schizophyllum commune.</title>
        <authorList>
            <person name="Ohm R.A."/>
            <person name="de Jong J.F."/>
            <person name="Lugones L.G."/>
            <person name="Aerts A."/>
            <person name="Kothe E."/>
            <person name="Stajich J.E."/>
            <person name="de Vries R.P."/>
            <person name="Record E."/>
            <person name="Levasseur A."/>
            <person name="Baker S.E."/>
            <person name="Bartholomew K.A."/>
            <person name="Coutinho P.M."/>
            <person name="Erdmann S."/>
            <person name="Fowler T.J."/>
            <person name="Gathman A.C."/>
            <person name="Lombard V."/>
            <person name="Henrissat B."/>
            <person name="Knabe N."/>
            <person name="Kuees U."/>
            <person name="Lilly W.W."/>
            <person name="Lindquist E."/>
            <person name="Lucas S."/>
            <person name="Magnuson J.K."/>
            <person name="Piumi F."/>
            <person name="Raudaskoski M."/>
            <person name="Salamov A."/>
            <person name="Schmutz J."/>
            <person name="Schwarze F.W.M.R."/>
            <person name="vanKuyk P.A."/>
            <person name="Horton J.S."/>
            <person name="Grigoriev I.V."/>
            <person name="Woesten H.A.B."/>
        </authorList>
    </citation>
    <scope>NUCLEOTIDE SEQUENCE [LARGE SCALE GENOMIC DNA]</scope>
    <source>
        <strain evidence="3">H4-8 / FGSC 9210</strain>
    </source>
</reference>
<feature type="compositionally biased region" description="Basic and acidic residues" evidence="1">
    <location>
        <begin position="151"/>
        <end position="180"/>
    </location>
</feature>
<gene>
    <name evidence="2" type="ORF">SCHCODRAFT_235371</name>
</gene>
<dbReference type="STRING" id="578458.D8Q7E4"/>
<dbReference type="HOGENOM" id="CLU_621351_0_0_1"/>
<protein>
    <submittedName>
        <fullName evidence="2">Uncharacterized protein</fullName>
    </submittedName>
</protein>
<dbReference type="InParanoid" id="D8Q7E4"/>
<dbReference type="KEGG" id="scm:SCHCO_02506767"/>
<feature type="region of interest" description="Disordered" evidence="1">
    <location>
        <begin position="113"/>
        <end position="132"/>
    </location>
</feature>
<proteinExistence type="predicted"/>
<dbReference type="Proteomes" id="UP000007431">
    <property type="component" value="Unassembled WGS sequence"/>
</dbReference>
<name>D8Q7E4_SCHCM</name>
<keyword evidence="3" id="KW-1185">Reference proteome</keyword>
<dbReference type="eggNOG" id="ENOG502SK3Y">
    <property type="taxonomic scope" value="Eukaryota"/>
</dbReference>
<sequence length="441" mass="50656">MELGAPMIAMYLLGNPDHYTSHRFRPFFWRTYYNPIHQYWTGLEVEEKVMVVRKKGHIVGISESQNYVFRGAELAHLKLYDFMLLCERVKIAKDGKAASADDAEAEDNVGDAGVTIPFASHTPPDDAEDAYEKDSWIASSDEEEGVESDSADERSEDERSDDGNRDTQVPRDDGADKDVVMDEVDANPEINGDGDMDIEMDEPVDEIPAVFGYPPKEPLKKGLHAFLYGHSLASDYCMKIRQEVDPYLVLNFMRLLPRSDSENRDEYIRVMLMLFKPWRHARDLKEADQTWEEAFASHQFTRRELELMKNFNLRWECIDGRDSFRDSLKRGNFEDKDDLPVYGDSVDEITRDVDVSEIVETAFPTEDSLDDDAIVNKHYAKSSDMYHSIQSLVMRQQWGVPRPVAEPVGEIEKGRRRSANSALRQHAGCKSFCRYRAGHKR</sequence>
<dbReference type="GeneID" id="9586663"/>
<feature type="compositionally biased region" description="Acidic residues" evidence="1">
    <location>
        <begin position="140"/>
        <end position="150"/>
    </location>
</feature>
<feature type="region of interest" description="Disordered" evidence="1">
    <location>
        <begin position="137"/>
        <end position="198"/>
    </location>
</feature>
<evidence type="ECO:0000313" key="3">
    <source>
        <dbReference type="Proteomes" id="UP000007431"/>
    </source>
</evidence>